<dbReference type="EMBL" id="CP017613">
    <property type="protein sequence ID" value="ATW33825.1"/>
    <property type="molecule type" value="Genomic_DNA"/>
</dbReference>
<dbReference type="AlphaFoldDB" id="A0A2D3TDG6"/>
<organism evidence="1 2">
    <name type="scientific">Candidatus Williamhamiltonella defendens</name>
    <dbReference type="NCBI Taxonomy" id="138072"/>
    <lineage>
        <taxon>Bacteria</taxon>
        <taxon>Pseudomonadati</taxon>
        <taxon>Pseudomonadota</taxon>
        <taxon>Gammaproteobacteria</taxon>
        <taxon>Enterobacterales</taxon>
        <taxon>Enterobacteriaceae</taxon>
        <taxon>aphid secondary symbionts</taxon>
        <taxon>Candidatus Williamhamiltonella</taxon>
    </lineage>
</organism>
<dbReference type="Proteomes" id="UP000229055">
    <property type="component" value="Chromosome"/>
</dbReference>
<reference evidence="2" key="1">
    <citation type="submission" date="2016-10" db="EMBL/GenBank/DDBJ databases">
        <authorList>
            <person name="Chevignon G."/>
        </authorList>
    </citation>
    <scope>NUCLEOTIDE SEQUENCE [LARGE SCALE GENOMIC DNA]</scope>
    <source>
        <strain evidence="2">ZA17</strain>
    </source>
</reference>
<accession>A0A2D3TDG6</accession>
<reference evidence="2" key="2">
    <citation type="submission" date="2017-11" db="EMBL/GenBank/DDBJ databases">
        <title>PacBio sequencing of new strain of the secondary endosymbiont Candidatus Hamiltonella defensa.</title>
        <authorList>
            <person name="Strand M.R."/>
            <person name="Oliver K."/>
        </authorList>
    </citation>
    <scope>NUCLEOTIDE SEQUENCE [LARGE SCALE GENOMIC DNA]</scope>
    <source>
        <strain evidence="2">ZA17</strain>
    </source>
</reference>
<proteinExistence type="predicted"/>
<sequence>MSFFTYKKIGENKKNSKNFEHFTNVVNSYHKIQIENLDQRELQYLKKSALLAQYGDKFLFDEDILPSFLDCSKEILNQENKNMTVKIAKESRAPGKLKQKNIDETVEEYGGKVIKHYQQDTGKFASILDFSDSTKPGVCLGFSIQQLIEFSKGKTIDTDMRVVSKENGKSKIKISKVNEICKLQIEANEKKKNMIS</sequence>
<evidence type="ECO:0000313" key="1">
    <source>
        <dbReference type="EMBL" id="ATW33825.1"/>
    </source>
</evidence>
<protein>
    <submittedName>
        <fullName evidence="1">Uncharacterized protein</fullName>
    </submittedName>
</protein>
<name>A0A2D3TDG6_9ENTR</name>
<evidence type="ECO:0000313" key="2">
    <source>
        <dbReference type="Proteomes" id="UP000229055"/>
    </source>
</evidence>
<gene>
    <name evidence="1" type="ORF">BJP43_05590</name>
</gene>